<name>A0A1G8M2Q6_9CLOT</name>
<dbReference type="RefSeq" id="WP_051651531.1">
    <property type="nucleotide sequence ID" value="NZ_FNDZ01000003.1"/>
</dbReference>
<evidence type="ECO:0000259" key="1">
    <source>
        <dbReference type="Pfam" id="PF26353"/>
    </source>
</evidence>
<dbReference type="PROSITE" id="PS51257">
    <property type="entry name" value="PROKAR_LIPOPROTEIN"/>
    <property type="match status" value="1"/>
</dbReference>
<dbReference type="Pfam" id="PF26353">
    <property type="entry name" value="YhfM"/>
    <property type="match status" value="1"/>
</dbReference>
<reference evidence="2 3" key="1">
    <citation type="submission" date="2016-10" db="EMBL/GenBank/DDBJ databases">
        <authorList>
            <person name="de Groot N.N."/>
        </authorList>
    </citation>
    <scope>NUCLEOTIDE SEQUENCE [LARGE SCALE GENOMIC DNA]</scope>
    <source>
        <strain evidence="2 3">CGMCC 1.5058</strain>
    </source>
</reference>
<sequence length="274" mass="31781">MSRRKRLTAFFSLLLVMLLFVGCGRLEDLKVKYGFKNTDFEYLKSPDISTIIIQSTRDKGFRFIVTDKSTINGLYESLSSAKHAEEIISHEADYIFEIHDLDGNVRYYNYVAGMSNQKKANFYSEDGKYIVTDRIDNHLIQNLYAIRKPKFFEDIYYGSFLHLIKMVKEEYNGKSIGIKFYNDVETLKYQLSRDIEDFREKALKEGAVILSHGEKADVVLEVKTQGYTTIVYKAMVTAKVESDHTTKVYYVYGKYANEMTGWETILSDTKPEGF</sequence>
<organism evidence="2 3">
    <name type="scientific">Proteiniclasticum ruminis</name>
    <dbReference type="NCBI Taxonomy" id="398199"/>
    <lineage>
        <taxon>Bacteria</taxon>
        <taxon>Bacillati</taxon>
        <taxon>Bacillota</taxon>
        <taxon>Clostridia</taxon>
        <taxon>Eubacteriales</taxon>
        <taxon>Clostridiaceae</taxon>
        <taxon>Proteiniclasticum</taxon>
    </lineage>
</organism>
<protein>
    <recommendedName>
        <fullName evidence="1">YhfM-like domain-containing protein</fullName>
    </recommendedName>
</protein>
<dbReference type="EMBL" id="FNDZ01000003">
    <property type="protein sequence ID" value="SDI62232.1"/>
    <property type="molecule type" value="Genomic_DNA"/>
</dbReference>
<evidence type="ECO:0000313" key="3">
    <source>
        <dbReference type="Proteomes" id="UP000183255"/>
    </source>
</evidence>
<accession>A0A1G8M2Q6</accession>
<dbReference type="Proteomes" id="UP000183255">
    <property type="component" value="Unassembled WGS sequence"/>
</dbReference>
<proteinExistence type="predicted"/>
<evidence type="ECO:0000313" key="2">
    <source>
        <dbReference type="EMBL" id="SDI62232.1"/>
    </source>
</evidence>
<gene>
    <name evidence="2" type="ORF">SAMN05421804_103262</name>
</gene>
<feature type="domain" description="YhfM-like" evidence="1">
    <location>
        <begin position="47"/>
        <end position="148"/>
    </location>
</feature>
<dbReference type="InterPro" id="IPR058780">
    <property type="entry name" value="YhfM-like_dom"/>
</dbReference>
<dbReference type="AlphaFoldDB" id="A0A1G8M2Q6"/>